<reference evidence="6 7" key="1">
    <citation type="submission" date="2023-07" db="EMBL/GenBank/DDBJ databases">
        <title>Genomic Encyclopedia of Type Strains, Phase IV (KMG-IV): sequencing the most valuable type-strain genomes for metagenomic binning, comparative biology and taxonomic classification.</title>
        <authorList>
            <person name="Goeker M."/>
        </authorList>
    </citation>
    <scope>NUCLEOTIDE SEQUENCE [LARGE SCALE GENOMIC DNA]</scope>
    <source>
        <strain evidence="6 7">DSM 23494</strain>
    </source>
</reference>
<dbReference type="InterPro" id="IPR003439">
    <property type="entry name" value="ABC_transporter-like_ATP-bd"/>
</dbReference>
<proteinExistence type="inferred from homology"/>
<evidence type="ECO:0000259" key="5">
    <source>
        <dbReference type="PROSITE" id="PS50893"/>
    </source>
</evidence>
<dbReference type="Proteomes" id="UP001238088">
    <property type="component" value="Unassembled WGS sequence"/>
</dbReference>
<comment type="similarity">
    <text evidence="1">Belongs to the ABC transporter superfamily.</text>
</comment>
<name>A0ABU0ANE1_9BACI</name>
<feature type="domain" description="ABC transporter" evidence="5">
    <location>
        <begin position="16"/>
        <end position="260"/>
    </location>
</feature>
<keyword evidence="3" id="KW-0547">Nucleotide-binding</keyword>
<dbReference type="Pfam" id="PF08352">
    <property type="entry name" value="oligo_HPY"/>
    <property type="match status" value="1"/>
</dbReference>
<comment type="caution">
    <text evidence="6">The sequence shown here is derived from an EMBL/GenBank/DDBJ whole genome shotgun (WGS) entry which is preliminary data.</text>
</comment>
<keyword evidence="2" id="KW-0813">Transport</keyword>
<dbReference type="InterPro" id="IPR017871">
    <property type="entry name" value="ABC_transporter-like_CS"/>
</dbReference>
<dbReference type="Pfam" id="PF00005">
    <property type="entry name" value="ABC_tran"/>
    <property type="match status" value="1"/>
</dbReference>
<keyword evidence="4 6" id="KW-0067">ATP-binding</keyword>
<accession>A0ABU0ANE1</accession>
<gene>
    <name evidence="6" type="ORF">J2S17_004603</name>
</gene>
<dbReference type="SUPFAM" id="SSF52540">
    <property type="entry name" value="P-loop containing nucleoside triphosphate hydrolases"/>
    <property type="match status" value="1"/>
</dbReference>
<dbReference type="GO" id="GO:0005524">
    <property type="term" value="F:ATP binding"/>
    <property type="evidence" value="ECO:0007669"/>
    <property type="project" value="UniProtKB-KW"/>
</dbReference>
<dbReference type="PROSITE" id="PS00211">
    <property type="entry name" value="ABC_TRANSPORTER_1"/>
    <property type="match status" value="1"/>
</dbReference>
<evidence type="ECO:0000256" key="3">
    <source>
        <dbReference type="ARBA" id="ARBA00022741"/>
    </source>
</evidence>
<dbReference type="CDD" id="cd03257">
    <property type="entry name" value="ABC_NikE_OppD_transporters"/>
    <property type="match status" value="1"/>
</dbReference>
<sequence>MSLAGWKGMDDMTMIIEMDQVQKYYQKGKVTIKALNDTTLSILEGDVLGLVGESGSGKSTFGKLLIGLEHPTGGEILYEGNPLWKKSKYVRRKPGELQTVFQDPQSSLDPRMTIKEIILEPLYALSKNERKQKGSYDHLIKLIKRVGLKEEYLDRYPHEFSGGQRQRIAIARALITEPSFIILDEPTSALDVSVQAQVLNLLKEIKEERGLTYLFISHNMSVIKYMCSKVAVLYKGNIVEMGETEELFNNPQHPYTEILLSSLPSLIEENEQKMKGFAETAQSKTENSCIFYEKCPKRTEKCLVGPELELRGKDHMVACHY</sequence>
<evidence type="ECO:0000256" key="2">
    <source>
        <dbReference type="ARBA" id="ARBA00022448"/>
    </source>
</evidence>
<dbReference type="InterPro" id="IPR013563">
    <property type="entry name" value="Oligopep_ABC_C"/>
</dbReference>
<dbReference type="PANTHER" id="PTHR43776">
    <property type="entry name" value="TRANSPORT ATP-BINDING PROTEIN"/>
    <property type="match status" value="1"/>
</dbReference>
<evidence type="ECO:0000256" key="1">
    <source>
        <dbReference type="ARBA" id="ARBA00005417"/>
    </source>
</evidence>
<dbReference type="SMART" id="SM00382">
    <property type="entry name" value="AAA"/>
    <property type="match status" value="1"/>
</dbReference>
<evidence type="ECO:0000313" key="6">
    <source>
        <dbReference type="EMBL" id="MDQ0272710.1"/>
    </source>
</evidence>
<dbReference type="EMBL" id="JAUSUB010000027">
    <property type="protein sequence ID" value="MDQ0272710.1"/>
    <property type="molecule type" value="Genomic_DNA"/>
</dbReference>
<dbReference type="InterPro" id="IPR050319">
    <property type="entry name" value="ABC_transp_ATP-bind"/>
</dbReference>
<organism evidence="6 7">
    <name type="scientific">Cytobacillus purgationiresistens</name>
    <dbReference type="NCBI Taxonomy" id="863449"/>
    <lineage>
        <taxon>Bacteria</taxon>
        <taxon>Bacillati</taxon>
        <taxon>Bacillota</taxon>
        <taxon>Bacilli</taxon>
        <taxon>Bacillales</taxon>
        <taxon>Bacillaceae</taxon>
        <taxon>Cytobacillus</taxon>
    </lineage>
</organism>
<dbReference type="InterPro" id="IPR027417">
    <property type="entry name" value="P-loop_NTPase"/>
</dbReference>
<dbReference type="InterPro" id="IPR003593">
    <property type="entry name" value="AAA+_ATPase"/>
</dbReference>
<protein>
    <submittedName>
        <fullName evidence="6">Peptide/nickel transport system ATP-binding protein/oligopeptide transport system ATP-binding protein</fullName>
    </submittedName>
</protein>
<keyword evidence="7" id="KW-1185">Reference proteome</keyword>
<evidence type="ECO:0000256" key="4">
    <source>
        <dbReference type="ARBA" id="ARBA00022840"/>
    </source>
</evidence>
<dbReference type="PANTHER" id="PTHR43776:SF7">
    <property type="entry name" value="D,D-DIPEPTIDE TRANSPORT ATP-BINDING PROTEIN DDPF-RELATED"/>
    <property type="match status" value="1"/>
</dbReference>
<dbReference type="PROSITE" id="PS50893">
    <property type="entry name" value="ABC_TRANSPORTER_2"/>
    <property type="match status" value="1"/>
</dbReference>
<evidence type="ECO:0000313" key="7">
    <source>
        <dbReference type="Proteomes" id="UP001238088"/>
    </source>
</evidence>
<dbReference type="Gene3D" id="3.40.50.300">
    <property type="entry name" value="P-loop containing nucleotide triphosphate hydrolases"/>
    <property type="match status" value="1"/>
</dbReference>
<dbReference type="NCBIfam" id="TIGR01727">
    <property type="entry name" value="oligo_HPY"/>
    <property type="match status" value="1"/>
</dbReference>